<evidence type="ECO:0000313" key="3">
    <source>
        <dbReference type="EMBL" id="ALA68135.1"/>
    </source>
</evidence>
<dbReference type="InterPro" id="IPR030395">
    <property type="entry name" value="GP_PDE_dom"/>
</dbReference>
<dbReference type="STRING" id="1408189.CLAC_11125"/>
<gene>
    <name evidence="3" type="ORF">CLAC_11125</name>
</gene>
<feature type="compositionally biased region" description="Pro residues" evidence="1">
    <location>
        <begin position="1"/>
        <end position="10"/>
    </location>
</feature>
<dbReference type="Proteomes" id="UP000058446">
    <property type="component" value="Chromosome"/>
</dbReference>
<dbReference type="GO" id="GO:0006629">
    <property type="term" value="P:lipid metabolic process"/>
    <property type="evidence" value="ECO:0007669"/>
    <property type="project" value="InterPro"/>
</dbReference>
<evidence type="ECO:0000256" key="1">
    <source>
        <dbReference type="SAM" id="MobiDB-lite"/>
    </source>
</evidence>
<dbReference type="InterPro" id="IPR017946">
    <property type="entry name" value="PLC-like_Pdiesterase_TIM-brl"/>
</dbReference>
<feature type="compositionally biased region" description="Polar residues" evidence="1">
    <location>
        <begin position="22"/>
        <end position="31"/>
    </location>
</feature>
<feature type="domain" description="GP-PDE" evidence="2">
    <location>
        <begin position="110"/>
        <end position="404"/>
    </location>
</feature>
<feature type="region of interest" description="Disordered" evidence="1">
    <location>
        <begin position="56"/>
        <end position="104"/>
    </location>
</feature>
<feature type="compositionally biased region" description="Low complexity" evidence="1">
    <location>
        <begin position="61"/>
        <end position="81"/>
    </location>
</feature>
<dbReference type="KEGG" id="clw:CLAC_11125"/>
<dbReference type="AlphaFoldDB" id="A0A0K2H256"/>
<reference evidence="3 4" key="1">
    <citation type="submission" date="2013-10" db="EMBL/GenBank/DDBJ databases">
        <title>Complete genome sequence of Corynebacterium lactis DSM 45799(T), isolated from raw cow milk.</title>
        <authorList>
            <person name="Ruckert C."/>
            <person name="Albersmeier A."/>
            <person name="Lipski A."/>
            <person name="Kalinowski J."/>
        </authorList>
    </citation>
    <scope>NUCLEOTIDE SEQUENCE [LARGE SCALE GENOMIC DNA]</scope>
    <source>
        <strain evidence="3 4">RW2-5</strain>
    </source>
</reference>
<evidence type="ECO:0000313" key="4">
    <source>
        <dbReference type="Proteomes" id="UP000058446"/>
    </source>
</evidence>
<dbReference type="PANTHER" id="PTHR46211:SF14">
    <property type="entry name" value="GLYCEROPHOSPHODIESTER PHOSPHODIESTERASE"/>
    <property type="match status" value="1"/>
</dbReference>
<sequence length="419" mass="45423">MSSVKPPVPSPTDLVDNAMPDSVQQKSQSTHSRARRAITALAVGALAISPVAACASGNDGAATTSASSASASSEQAAASQQRTFEKKDVSPLNAQANPQPKAVENLPQGFDLQAHRGGRGQWTEESMQAMKNSLALGVTTLEFDIVITKDGVPVVWHDPEVKPEKCADTKPVKEGDPQFPYVGKLVHDLTFEQLSTLDCAKQLEDFPDAEVIKGNKMMTLPQLFELAKDNKNIHFNIETKIEGEKRGDSAEPQQFVDTILDEVDRAGVADRVMIQSFDWRSLPLVAKRNPDIPLVLLWDETTWKKDSPWIGDVDYDAVGGDIVKAAKQVGVQVLSPGHSVPYGKKPSDSDYNPIATPELISKAHEAGMAVVPWTVNEKETMREQIAAGVDGLITDYPTRLREVLSELGMELPAPAPTEK</sequence>
<dbReference type="PROSITE" id="PS51704">
    <property type="entry name" value="GP_PDE"/>
    <property type="match status" value="1"/>
</dbReference>
<dbReference type="GO" id="GO:0008081">
    <property type="term" value="F:phosphoric diester hydrolase activity"/>
    <property type="evidence" value="ECO:0007669"/>
    <property type="project" value="InterPro"/>
</dbReference>
<dbReference type="Pfam" id="PF03009">
    <property type="entry name" value="GDPD"/>
    <property type="match status" value="1"/>
</dbReference>
<dbReference type="SUPFAM" id="SSF51695">
    <property type="entry name" value="PLC-like phosphodiesterases"/>
    <property type="match status" value="1"/>
</dbReference>
<proteinExistence type="predicted"/>
<protein>
    <submittedName>
        <fullName evidence="3">Glycerophosphoryl diester phosphodiesterase</fullName>
    </submittedName>
</protein>
<name>A0A0K2H256_9CORY</name>
<dbReference type="EMBL" id="CP006841">
    <property type="protein sequence ID" value="ALA68135.1"/>
    <property type="molecule type" value="Genomic_DNA"/>
</dbReference>
<keyword evidence="4" id="KW-1185">Reference proteome</keyword>
<organism evidence="3 4">
    <name type="scientific">Corynebacterium lactis RW2-5</name>
    <dbReference type="NCBI Taxonomy" id="1408189"/>
    <lineage>
        <taxon>Bacteria</taxon>
        <taxon>Bacillati</taxon>
        <taxon>Actinomycetota</taxon>
        <taxon>Actinomycetes</taxon>
        <taxon>Mycobacteriales</taxon>
        <taxon>Corynebacteriaceae</taxon>
        <taxon>Corynebacterium</taxon>
    </lineage>
</organism>
<feature type="region of interest" description="Disordered" evidence="1">
    <location>
        <begin position="1"/>
        <end position="34"/>
    </location>
</feature>
<dbReference type="Gene3D" id="3.20.20.190">
    <property type="entry name" value="Phosphatidylinositol (PI) phosphodiesterase"/>
    <property type="match status" value="1"/>
</dbReference>
<dbReference type="PATRIC" id="fig|1408189.4.peg.2242"/>
<dbReference type="PANTHER" id="PTHR46211">
    <property type="entry name" value="GLYCEROPHOSPHORYL DIESTER PHOSPHODIESTERASE"/>
    <property type="match status" value="1"/>
</dbReference>
<accession>A0A0K2H256</accession>
<evidence type="ECO:0000259" key="2">
    <source>
        <dbReference type="PROSITE" id="PS51704"/>
    </source>
</evidence>